<evidence type="ECO:0000313" key="6">
    <source>
        <dbReference type="EMBL" id="NYG98704.1"/>
    </source>
</evidence>
<dbReference type="InterPro" id="IPR036890">
    <property type="entry name" value="HATPase_C_sf"/>
</dbReference>
<sequence length="418" mass="43827">MSTAAPRLGSAPPPRSVTNPLSLTRLDTALARTGAGFGVAFLVQSIPVAMAQLGNLNVWWSGVLMSALVLTLAGAVVASIVRRWVRVMHVAFAIVYTVALISWPFAVLDVDRAPDTSFFLYFLLTIATAMATIGLDARWATLFVIVLPLIYAIVRITPAGGGVSLTQAVLDSVYSVILGGVITIIIIVLRRAARAVDTAQQMALRRYGHAVRQHAIEAERVQVDAIVHDSVLTTLLSAARAYTPEAKELAGTMASNAIGHLRDAAAVAPDSDAEVRVAVVATRVADAASTMSQPFKVTVAEAGRAVVPITVAEAVYSAAVQAMVNSLQHAGDGANRWVTVEAEGDGIRIEIGDTGRGFDPRVVPTERLGVRVSILERVASAGGVAELDSAPGEGTRVRLRWPATAAAASDARAEESAS</sequence>
<dbReference type="AlphaFoldDB" id="A0A852YBN8"/>
<feature type="transmembrane region" description="Helical" evidence="4">
    <location>
        <begin position="118"/>
        <end position="135"/>
    </location>
</feature>
<keyword evidence="4" id="KW-1133">Transmembrane helix</keyword>
<keyword evidence="4" id="KW-0812">Transmembrane</keyword>
<dbReference type="Proteomes" id="UP000553888">
    <property type="component" value="Unassembled WGS sequence"/>
</dbReference>
<keyword evidence="2 6" id="KW-0418">Kinase</keyword>
<dbReference type="Pfam" id="PF02518">
    <property type="entry name" value="HATPase_c"/>
    <property type="match status" value="1"/>
</dbReference>
<feature type="domain" description="Histidine kinase/HSP90-like ATPase" evidence="5">
    <location>
        <begin position="314"/>
        <end position="404"/>
    </location>
</feature>
<evidence type="ECO:0000256" key="1">
    <source>
        <dbReference type="ARBA" id="ARBA00022679"/>
    </source>
</evidence>
<dbReference type="RefSeq" id="WP_179566410.1">
    <property type="nucleotide sequence ID" value="NZ_JACBZY010000001.1"/>
</dbReference>
<feature type="transmembrane region" description="Helical" evidence="4">
    <location>
        <begin position="87"/>
        <end position="106"/>
    </location>
</feature>
<dbReference type="EMBL" id="JACBZY010000001">
    <property type="protein sequence ID" value="NYG98704.1"/>
    <property type="molecule type" value="Genomic_DNA"/>
</dbReference>
<dbReference type="Gene3D" id="3.30.565.10">
    <property type="entry name" value="Histidine kinase-like ATPase, C-terminal domain"/>
    <property type="match status" value="1"/>
</dbReference>
<dbReference type="InterPro" id="IPR050482">
    <property type="entry name" value="Sensor_HK_TwoCompSys"/>
</dbReference>
<evidence type="ECO:0000256" key="3">
    <source>
        <dbReference type="ARBA" id="ARBA00023012"/>
    </source>
</evidence>
<dbReference type="PANTHER" id="PTHR24421">
    <property type="entry name" value="NITRATE/NITRITE SENSOR PROTEIN NARX-RELATED"/>
    <property type="match status" value="1"/>
</dbReference>
<keyword evidence="3" id="KW-0902">Two-component regulatory system</keyword>
<keyword evidence="7" id="KW-1185">Reference proteome</keyword>
<name>A0A852YBN8_9MICO</name>
<feature type="transmembrane region" description="Helical" evidence="4">
    <location>
        <begin position="59"/>
        <end position="80"/>
    </location>
</feature>
<feature type="transmembrane region" description="Helical" evidence="4">
    <location>
        <begin position="29"/>
        <end position="53"/>
    </location>
</feature>
<dbReference type="GO" id="GO:0000160">
    <property type="term" value="P:phosphorelay signal transduction system"/>
    <property type="evidence" value="ECO:0007669"/>
    <property type="project" value="UniProtKB-KW"/>
</dbReference>
<dbReference type="SUPFAM" id="SSF55874">
    <property type="entry name" value="ATPase domain of HSP90 chaperone/DNA topoisomerase II/histidine kinase"/>
    <property type="match status" value="1"/>
</dbReference>
<evidence type="ECO:0000256" key="4">
    <source>
        <dbReference type="SAM" id="Phobius"/>
    </source>
</evidence>
<keyword evidence="1" id="KW-0808">Transferase</keyword>
<reference evidence="6 7" key="1">
    <citation type="submission" date="2020-07" db="EMBL/GenBank/DDBJ databases">
        <title>Sequencing the genomes of 1000 actinobacteria strains.</title>
        <authorList>
            <person name="Klenk H.-P."/>
        </authorList>
    </citation>
    <scope>NUCLEOTIDE SEQUENCE [LARGE SCALE GENOMIC DNA]</scope>
    <source>
        <strain evidence="6 7">DSM 23141</strain>
    </source>
</reference>
<feature type="transmembrane region" description="Helical" evidence="4">
    <location>
        <begin position="142"/>
        <end position="161"/>
    </location>
</feature>
<dbReference type="GO" id="GO:0016301">
    <property type="term" value="F:kinase activity"/>
    <property type="evidence" value="ECO:0007669"/>
    <property type="project" value="UniProtKB-KW"/>
</dbReference>
<protein>
    <submittedName>
        <fullName evidence="6">Signal transduction histidine kinase</fullName>
    </submittedName>
</protein>
<evidence type="ECO:0000256" key="2">
    <source>
        <dbReference type="ARBA" id="ARBA00022777"/>
    </source>
</evidence>
<evidence type="ECO:0000313" key="7">
    <source>
        <dbReference type="Proteomes" id="UP000553888"/>
    </source>
</evidence>
<comment type="caution">
    <text evidence="6">The sequence shown here is derived from an EMBL/GenBank/DDBJ whole genome shotgun (WGS) entry which is preliminary data.</text>
</comment>
<gene>
    <name evidence="6" type="ORF">BJ979_001330</name>
</gene>
<keyword evidence="4" id="KW-0472">Membrane</keyword>
<feature type="transmembrane region" description="Helical" evidence="4">
    <location>
        <begin position="173"/>
        <end position="193"/>
    </location>
</feature>
<proteinExistence type="predicted"/>
<evidence type="ECO:0000259" key="5">
    <source>
        <dbReference type="Pfam" id="PF02518"/>
    </source>
</evidence>
<dbReference type="InterPro" id="IPR003594">
    <property type="entry name" value="HATPase_dom"/>
</dbReference>
<dbReference type="PANTHER" id="PTHR24421:SF61">
    <property type="entry name" value="OXYGEN SENSOR HISTIDINE KINASE NREB"/>
    <property type="match status" value="1"/>
</dbReference>
<organism evidence="6 7">
    <name type="scientific">Schumannella luteola</name>
    <dbReference type="NCBI Taxonomy" id="472059"/>
    <lineage>
        <taxon>Bacteria</taxon>
        <taxon>Bacillati</taxon>
        <taxon>Actinomycetota</taxon>
        <taxon>Actinomycetes</taxon>
        <taxon>Micrococcales</taxon>
        <taxon>Microbacteriaceae</taxon>
        <taxon>Schumannella</taxon>
    </lineage>
</organism>
<accession>A0A852YBN8</accession>